<accession>A0A068R9W8</accession>
<dbReference type="RefSeq" id="WP_171840315.1">
    <property type="nucleotide sequence ID" value="NZ_FR904230.1"/>
</dbReference>
<dbReference type="EMBL" id="FR904230">
    <property type="protein sequence ID" value="CDG47064.1"/>
    <property type="molecule type" value="Genomic_DNA"/>
</dbReference>
<evidence type="ECO:0000313" key="1">
    <source>
        <dbReference type="EMBL" id="CDG47064.1"/>
    </source>
</evidence>
<dbReference type="InterPro" id="IPR014321">
    <property type="entry name" value="Phageshock_PspD"/>
</dbReference>
<gene>
    <name evidence="1" type="primary">pspD</name>
    <name evidence="1" type="ORF">SCTVLC_0295</name>
</gene>
<reference evidence="1" key="1">
    <citation type="submission" date="2013-06" db="EMBL/GenBank/DDBJ databases">
        <authorList>
            <person name="Mazano-Marin A."/>
        </authorList>
    </citation>
    <scope>NUCLEOTIDE SEQUENCE</scope>
    <source>
        <strain evidence="1">SCt-VLC</strain>
    </source>
</reference>
<dbReference type="AlphaFoldDB" id="A0A068R9W8"/>
<dbReference type="Pfam" id="PF09584">
    <property type="entry name" value="Phageshock_PspD"/>
    <property type="match status" value="1"/>
</dbReference>
<protein>
    <submittedName>
        <fullName evidence="1">Phage shock protein D</fullName>
    </submittedName>
</protein>
<name>A0A068R9W8_9GAMM</name>
<proteinExistence type="predicted"/>
<sequence length="82" mass="8663">MNKNSTVNIDKAGGFKPGSGAMLKTLSKVMFIALLNYGPAGAAHWLLKAVGRKPISVVLALVLELLFRKGLSKVLGRDAKGN</sequence>
<reference evidence="1" key="2">
    <citation type="journal article" date="2014" name="Genome Biol. Evol.">
        <title>Settling down: the genome of Serratia symbiotica from the aphid Cinara tujafilina zooms in on the process of accommodation to a cooperative intracellular life.</title>
        <authorList>
            <person name="Manzano-Marin A."/>
            <person name="Latorre A."/>
        </authorList>
    </citation>
    <scope>NUCLEOTIDE SEQUENCE</scope>
    <source>
        <strain evidence="1">SCt-VLC</strain>
    </source>
</reference>
<organism evidence="1">
    <name type="scientific">Serratia symbiotica SCt-VLC</name>
    <dbReference type="NCBI Taxonomy" id="1347341"/>
    <lineage>
        <taxon>Bacteria</taxon>
        <taxon>Pseudomonadati</taxon>
        <taxon>Pseudomonadota</taxon>
        <taxon>Gammaproteobacteria</taxon>
        <taxon>Enterobacterales</taxon>
        <taxon>Yersiniaceae</taxon>
        <taxon>Serratia</taxon>
        <taxon>Serratia symbiotica</taxon>
    </lineage>
</organism>